<dbReference type="Gene3D" id="3.20.20.120">
    <property type="entry name" value="Enolase-like C-terminal domain"/>
    <property type="match status" value="1"/>
</dbReference>
<evidence type="ECO:0000256" key="10">
    <source>
        <dbReference type="ARBA" id="ARBA00023239"/>
    </source>
</evidence>
<feature type="binding site" evidence="12">
    <location>
        <position position="163"/>
    </location>
    <ligand>
        <name>(2R)-2-phosphoglycerate</name>
        <dbReference type="ChEBI" id="CHEBI:58289"/>
    </ligand>
</feature>
<evidence type="ECO:0000256" key="11">
    <source>
        <dbReference type="ARBA" id="ARBA00045763"/>
    </source>
</evidence>
<feature type="binding site" evidence="12 15">
    <location>
        <position position="241"/>
    </location>
    <ligand>
        <name>Mg(2+)</name>
        <dbReference type="ChEBI" id="CHEBI:18420"/>
    </ligand>
</feature>
<dbReference type="GO" id="GO:0006096">
    <property type="term" value="P:glycolytic process"/>
    <property type="evidence" value="ECO:0007669"/>
    <property type="project" value="UniProtKB-UniRule"/>
</dbReference>
<evidence type="ECO:0000256" key="14">
    <source>
        <dbReference type="PIRSR" id="PIRSR001400-2"/>
    </source>
</evidence>
<comment type="catalytic activity">
    <reaction evidence="12">
        <text>(2R)-2-phosphoglycerate = phosphoenolpyruvate + H2O</text>
        <dbReference type="Rhea" id="RHEA:10164"/>
        <dbReference type="ChEBI" id="CHEBI:15377"/>
        <dbReference type="ChEBI" id="CHEBI:58289"/>
        <dbReference type="ChEBI" id="CHEBI:58702"/>
        <dbReference type="EC" id="4.2.1.11"/>
    </reaction>
</comment>
<dbReference type="CDD" id="cd03313">
    <property type="entry name" value="enolase"/>
    <property type="match status" value="1"/>
</dbReference>
<dbReference type="EMBL" id="AGDZ01000001">
    <property type="protein sequence ID" value="EMB28891.1"/>
    <property type="molecule type" value="Genomic_DNA"/>
</dbReference>
<comment type="caution">
    <text evidence="18">The sequence shown here is derived from an EMBL/GenBank/DDBJ whole genome shotgun (WGS) entry which is preliminary data.</text>
</comment>
<evidence type="ECO:0000256" key="7">
    <source>
        <dbReference type="ARBA" id="ARBA00022723"/>
    </source>
</evidence>
<feature type="binding site" evidence="12 15">
    <location>
        <position position="316"/>
    </location>
    <ligand>
        <name>Mg(2+)</name>
        <dbReference type="ChEBI" id="CHEBI:18420"/>
    </ligand>
</feature>
<keyword evidence="8 12" id="KW-0460">Magnesium</keyword>
<keyword evidence="6 12" id="KW-0964">Secreted</keyword>
<feature type="domain" description="Enolase N-terminal" evidence="17">
    <location>
        <begin position="4"/>
        <end position="134"/>
    </location>
</feature>
<dbReference type="PANTHER" id="PTHR11902:SF1">
    <property type="entry name" value="ENOLASE"/>
    <property type="match status" value="1"/>
</dbReference>
<dbReference type="SUPFAM" id="SSF54826">
    <property type="entry name" value="Enolase N-terminal domain-like"/>
    <property type="match status" value="1"/>
</dbReference>
<dbReference type="GO" id="GO:0000287">
    <property type="term" value="F:magnesium ion binding"/>
    <property type="evidence" value="ECO:0007669"/>
    <property type="project" value="UniProtKB-UniRule"/>
</dbReference>
<keyword evidence="5 12" id="KW-0963">Cytoplasm</keyword>
<dbReference type="PRINTS" id="PR00148">
    <property type="entry name" value="ENOLASE"/>
</dbReference>
<dbReference type="EC" id="4.2.1.11" evidence="3 12"/>
<dbReference type="InterPro" id="IPR020810">
    <property type="entry name" value="Enolase_C"/>
</dbReference>
<comment type="similarity">
    <text evidence="2 12">Belongs to the enolase family.</text>
</comment>
<dbReference type="OrthoDB" id="9804716at2"/>
<feature type="binding site" evidence="12">
    <location>
        <position position="392"/>
    </location>
    <ligand>
        <name>(2R)-2-phosphoglycerate</name>
        <dbReference type="ChEBI" id="CHEBI:58289"/>
    </ligand>
</feature>
<dbReference type="FunFam" id="3.30.390.10:FF:000001">
    <property type="entry name" value="Enolase"/>
    <property type="match status" value="1"/>
</dbReference>
<dbReference type="NCBIfam" id="TIGR01060">
    <property type="entry name" value="eno"/>
    <property type="match status" value="1"/>
</dbReference>
<evidence type="ECO:0000256" key="15">
    <source>
        <dbReference type="PIRSR" id="PIRSR001400-3"/>
    </source>
</evidence>
<dbReference type="FunFam" id="3.20.20.120:FF:000001">
    <property type="entry name" value="Enolase"/>
    <property type="match status" value="1"/>
</dbReference>
<keyword evidence="9 12" id="KW-0324">Glycolysis</keyword>
<dbReference type="PATRIC" id="fig|999437.3.peg.39"/>
<reference evidence="18 19" key="1">
    <citation type="submission" date="2012-01" db="EMBL/GenBank/DDBJ databases">
        <title>The Genome Sequence of Treponema denticola SP33.</title>
        <authorList>
            <consortium name="The Broad Institute Genome Sequencing Platform"/>
            <person name="Earl A."/>
            <person name="Ward D."/>
            <person name="Feldgarden M."/>
            <person name="Gevers D."/>
            <person name="Blanton J.M."/>
            <person name="Fenno C.J."/>
            <person name="Baranova O.V."/>
            <person name="Mathney J."/>
            <person name="Dewhirst F.E."/>
            <person name="Izard J."/>
            <person name="Young S.K."/>
            <person name="Zeng Q."/>
            <person name="Gargeya S."/>
            <person name="Fitzgerald M."/>
            <person name="Haas B."/>
            <person name="Abouelleil A."/>
            <person name="Alvarado L."/>
            <person name="Arachchi H.M."/>
            <person name="Berlin A."/>
            <person name="Chapman S.B."/>
            <person name="Gearin G."/>
            <person name="Goldberg J."/>
            <person name="Griggs A."/>
            <person name="Gujja S."/>
            <person name="Hansen M."/>
            <person name="Heiman D."/>
            <person name="Howarth C."/>
            <person name="Larimer J."/>
            <person name="Lui A."/>
            <person name="MacDonald P.J.P."/>
            <person name="McCowen C."/>
            <person name="Montmayeur A."/>
            <person name="Murphy C."/>
            <person name="Neiman D."/>
            <person name="Pearson M."/>
            <person name="Priest M."/>
            <person name="Roberts A."/>
            <person name="Saif S."/>
            <person name="Shea T."/>
            <person name="Sisk P."/>
            <person name="Stolte C."/>
            <person name="Sykes S."/>
            <person name="Wortman J."/>
            <person name="Nusbaum C."/>
            <person name="Birren B."/>
        </authorList>
    </citation>
    <scope>NUCLEOTIDE SEQUENCE [LARGE SCALE GENOMIC DNA]</scope>
    <source>
        <strain evidence="18 19">SP33</strain>
    </source>
</reference>
<feature type="binding site" evidence="14">
    <location>
        <position position="316"/>
    </location>
    <ligand>
        <name>substrate</name>
    </ligand>
</feature>
<dbReference type="SMART" id="SM01192">
    <property type="entry name" value="Enolase_C"/>
    <property type="match status" value="1"/>
</dbReference>
<feature type="binding site" evidence="14">
    <location>
        <position position="289"/>
    </location>
    <ligand>
        <name>substrate</name>
    </ligand>
</feature>
<evidence type="ECO:0000256" key="13">
    <source>
        <dbReference type="PIRSR" id="PIRSR001400-1"/>
    </source>
</evidence>
<feature type="binding site" evidence="12">
    <location>
        <position position="341"/>
    </location>
    <ligand>
        <name>(2R)-2-phosphoglycerate</name>
        <dbReference type="ChEBI" id="CHEBI:58289"/>
    </ligand>
</feature>
<feature type="domain" description="Enolase C-terminal TIM barrel" evidence="16">
    <location>
        <begin position="139"/>
        <end position="429"/>
    </location>
</feature>
<dbReference type="SFLD" id="SFLDG00178">
    <property type="entry name" value="enolase"/>
    <property type="match status" value="1"/>
</dbReference>
<feature type="binding site" evidence="14">
    <location>
        <position position="164"/>
    </location>
    <ligand>
        <name>substrate</name>
    </ligand>
</feature>
<feature type="binding site" evidence="12">
    <location>
        <position position="371"/>
    </location>
    <ligand>
        <name>(2R)-2-phosphoglycerate</name>
        <dbReference type="ChEBI" id="CHEBI:58289"/>
    </ligand>
</feature>
<dbReference type="GO" id="GO:0009986">
    <property type="term" value="C:cell surface"/>
    <property type="evidence" value="ECO:0007669"/>
    <property type="project" value="UniProtKB-SubCell"/>
</dbReference>
<dbReference type="InterPro" id="IPR020811">
    <property type="entry name" value="Enolase_N"/>
</dbReference>
<evidence type="ECO:0000256" key="9">
    <source>
        <dbReference type="ARBA" id="ARBA00023152"/>
    </source>
</evidence>
<evidence type="ECO:0000313" key="19">
    <source>
        <dbReference type="Proteomes" id="UP000016183"/>
    </source>
</evidence>
<dbReference type="InterPro" id="IPR020809">
    <property type="entry name" value="Enolase_CS"/>
</dbReference>
<dbReference type="HAMAP" id="MF_00318">
    <property type="entry name" value="Enolase"/>
    <property type="match status" value="1"/>
</dbReference>
<comment type="cofactor">
    <cofactor evidence="12">
        <name>Mg(2+)</name>
        <dbReference type="ChEBI" id="CHEBI:18420"/>
    </cofactor>
    <text evidence="12">Binds a second Mg(2+) ion via substrate during catalysis.</text>
</comment>
<evidence type="ECO:0000259" key="16">
    <source>
        <dbReference type="SMART" id="SM01192"/>
    </source>
</evidence>
<dbReference type="Proteomes" id="UP000016183">
    <property type="component" value="Unassembled WGS sequence"/>
</dbReference>
<dbReference type="GO" id="GO:0005576">
    <property type="term" value="C:extracellular region"/>
    <property type="evidence" value="ECO:0007669"/>
    <property type="project" value="UniProtKB-SubCell"/>
</dbReference>
<dbReference type="InterPro" id="IPR000941">
    <property type="entry name" value="Enolase"/>
</dbReference>
<name>M2AZT0_TREDN</name>
<evidence type="ECO:0000256" key="2">
    <source>
        <dbReference type="ARBA" id="ARBA00009604"/>
    </source>
</evidence>
<comment type="subcellular location">
    <subcellularLocation>
        <location evidence="12">Cytoplasm</location>
    </subcellularLocation>
    <subcellularLocation>
        <location evidence="12">Secreted</location>
    </subcellularLocation>
    <subcellularLocation>
        <location evidence="12">Cell surface</location>
    </subcellularLocation>
    <text evidence="12">Fractions of enolase are present in both the cytoplasm and on the cell surface.</text>
</comment>
<dbReference type="Gene3D" id="3.30.390.10">
    <property type="entry name" value="Enolase-like, N-terminal domain"/>
    <property type="match status" value="1"/>
</dbReference>
<evidence type="ECO:0000256" key="4">
    <source>
        <dbReference type="ARBA" id="ARBA00017068"/>
    </source>
</evidence>
<comment type="function">
    <text evidence="11 12">Catalyzes the reversible conversion of 2-phosphoglycerate (2-PG) into phosphoenolpyruvate (PEP). It is essential for the degradation of carbohydrates via glycolysis.</text>
</comment>
<evidence type="ECO:0000256" key="8">
    <source>
        <dbReference type="ARBA" id="ARBA00022842"/>
    </source>
</evidence>
<dbReference type="PIRSF" id="PIRSF001400">
    <property type="entry name" value="Enolase"/>
    <property type="match status" value="1"/>
</dbReference>
<feature type="active site" description="Proton donor" evidence="12 13">
    <location>
        <position position="205"/>
    </location>
</feature>
<dbReference type="GO" id="GO:0004634">
    <property type="term" value="F:phosphopyruvate hydratase activity"/>
    <property type="evidence" value="ECO:0007669"/>
    <property type="project" value="UniProtKB-UniRule"/>
</dbReference>
<evidence type="ECO:0000259" key="17">
    <source>
        <dbReference type="SMART" id="SM01193"/>
    </source>
</evidence>
<keyword evidence="7 12" id="KW-0479">Metal-binding</keyword>
<dbReference type="AlphaFoldDB" id="M2AZT0"/>
<evidence type="ECO:0000256" key="3">
    <source>
        <dbReference type="ARBA" id="ARBA00012058"/>
    </source>
</evidence>
<dbReference type="Pfam" id="PF00113">
    <property type="entry name" value="Enolase_C"/>
    <property type="match status" value="1"/>
</dbReference>
<feature type="binding site" evidence="14">
    <location>
        <begin position="368"/>
        <end position="371"/>
    </location>
    <ligand>
        <name>substrate</name>
    </ligand>
</feature>
<dbReference type="PANTHER" id="PTHR11902">
    <property type="entry name" value="ENOLASE"/>
    <property type="match status" value="1"/>
</dbReference>
<evidence type="ECO:0000256" key="6">
    <source>
        <dbReference type="ARBA" id="ARBA00022525"/>
    </source>
</evidence>
<dbReference type="HOGENOM" id="CLU_031223_2_1_12"/>
<dbReference type="InterPro" id="IPR029017">
    <property type="entry name" value="Enolase-like_N"/>
</dbReference>
<dbReference type="UniPathway" id="UPA00109">
    <property type="reaction ID" value="UER00187"/>
</dbReference>
<evidence type="ECO:0000313" key="18">
    <source>
        <dbReference type="EMBL" id="EMB28891.1"/>
    </source>
</evidence>
<dbReference type="SUPFAM" id="SSF51604">
    <property type="entry name" value="Enolase C-terminal domain-like"/>
    <property type="match status" value="1"/>
</dbReference>
<feature type="binding site" evidence="14">
    <location>
        <position position="392"/>
    </location>
    <ligand>
        <name>substrate</name>
    </ligand>
</feature>
<dbReference type="SFLD" id="SFLDF00002">
    <property type="entry name" value="enolase"/>
    <property type="match status" value="1"/>
</dbReference>
<sequence length="433" mass="47310">MSDIIYIEGREILDSRGNPTVEVEVQLSDFSYGRACVPSGASTGEYEALEMRDGDKSRYLGKGVLKAVDQVNTVIAEELDGADALDQAEIDNMLINLDGTENKSKLGANAMLGVSMAVARAAADSLGLPLYRYLGGVHAMQMPVPMANIINGGRHSDNKIDFQEYMIMPVGAPSIREGIRMTAEVFHALKDILKQEGHVTAVGDEGGFAPNIENVQALDYIMKAIEKAGYKPGKDVVIALDCASSELFDAGDRKGYKFWKSAPSKILNADEMVDLFKDWISKYPIVSIEDPLDQNDWEGYAKMTKELGNQIQIVGDDFFVTNTKRLARGIEEGACNSILIKLNQIGTVTETIDAVRMAQKAGYTAVISHRSGETEDAFIADLAVALETGQIKTGSMSRSDRIAKYNQLMRIEDELGYNARYAGMATFANLIKK</sequence>
<gene>
    <name evidence="12" type="primary">eno</name>
    <name evidence="18" type="ORF">HMPREF9733_00039</name>
</gene>
<evidence type="ECO:0000256" key="5">
    <source>
        <dbReference type="ARBA" id="ARBA00022490"/>
    </source>
</evidence>
<dbReference type="Pfam" id="PF03952">
    <property type="entry name" value="Enolase_N"/>
    <property type="match status" value="1"/>
</dbReference>
<evidence type="ECO:0000256" key="1">
    <source>
        <dbReference type="ARBA" id="ARBA00005031"/>
    </source>
</evidence>
<evidence type="ECO:0000256" key="12">
    <source>
        <dbReference type="HAMAP-Rule" id="MF_00318"/>
    </source>
</evidence>
<feature type="binding site" evidence="14">
    <location>
        <position position="155"/>
    </location>
    <ligand>
        <name>substrate</name>
    </ligand>
</feature>
<proteinExistence type="inferred from homology"/>
<accession>M2AZT0</accession>
<dbReference type="PROSITE" id="PS00164">
    <property type="entry name" value="ENOLASE"/>
    <property type="match status" value="1"/>
</dbReference>
<dbReference type="GO" id="GO:0000015">
    <property type="term" value="C:phosphopyruvate hydratase complex"/>
    <property type="evidence" value="ECO:0007669"/>
    <property type="project" value="InterPro"/>
</dbReference>
<dbReference type="SMART" id="SM01193">
    <property type="entry name" value="Enolase_N"/>
    <property type="match status" value="1"/>
</dbReference>
<comment type="cofactor">
    <cofactor evidence="15">
        <name>Mg(2+)</name>
        <dbReference type="ChEBI" id="CHEBI:18420"/>
    </cofactor>
    <text evidence="15">Mg(2+) is required for catalysis and for stabilizing the dimer.</text>
</comment>
<comment type="pathway">
    <text evidence="1 12">Carbohydrate degradation; glycolysis; pyruvate from D-glyceraldehyde 3-phosphate: step 4/5.</text>
</comment>
<organism evidence="18 19">
    <name type="scientific">Treponema denticola SP33</name>
    <dbReference type="NCBI Taxonomy" id="999437"/>
    <lineage>
        <taxon>Bacteria</taxon>
        <taxon>Pseudomonadati</taxon>
        <taxon>Spirochaetota</taxon>
        <taxon>Spirochaetia</taxon>
        <taxon>Spirochaetales</taxon>
        <taxon>Treponemataceae</taxon>
        <taxon>Treponema</taxon>
    </lineage>
</organism>
<feature type="active site" description="Proton acceptor" evidence="12 13">
    <location>
        <position position="341"/>
    </location>
</feature>
<protein>
    <recommendedName>
        <fullName evidence="4 12">Enolase</fullName>
        <ecNumber evidence="3 12">4.2.1.11</ecNumber>
    </recommendedName>
    <alternativeName>
        <fullName evidence="12">2-phospho-D-glycerate hydro-lyase</fullName>
    </alternativeName>
    <alternativeName>
        <fullName evidence="12">2-phosphoglycerate dehydratase</fullName>
    </alternativeName>
</protein>
<keyword evidence="10 12" id="KW-0456">Lyase</keyword>
<feature type="binding site" evidence="12 15">
    <location>
        <position position="289"/>
    </location>
    <ligand>
        <name>Mg(2+)</name>
        <dbReference type="ChEBI" id="CHEBI:18420"/>
    </ligand>
</feature>
<dbReference type="SFLD" id="SFLDS00001">
    <property type="entry name" value="Enolase"/>
    <property type="match status" value="1"/>
</dbReference>
<feature type="binding site" evidence="12">
    <location>
        <position position="370"/>
    </location>
    <ligand>
        <name>(2R)-2-phosphoglycerate</name>
        <dbReference type="ChEBI" id="CHEBI:58289"/>
    </ligand>
</feature>
<dbReference type="InterPro" id="IPR036849">
    <property type="entry name" value="Enolase-like_C_sf"/>
</dbReference>
<dbReference type="RefSeq" id="WP_010692310.1">
    <property type="nucleotide sequence ID" value="NZ_KB442453.1"/>
</dbReference>